<dbReference type="Pfam" id="PF10651">
    <property type="entry name" value="BppU_N"/>
    <property type="match status" value="1"/>
</dbReference>
<organism evidence="2 3">
    <name type="scientific">Bacillus luti</name>
    <dbReference type="NCBI Taxonomy" id="2026191"/>
    <lineage>
        <taxon>Bacteria</taxon>
        <taxon>Bacillati</taxon>
        <taxon>Bacillota</taxon>
        <taxon>Bacilli</taxon>
        <taxon>Bacillales</taxon>
        <taxon>Bacillaceae</taxon>
        <taxon>Bacillus</taxon>
        <taxon>Bacillus cereus group</taxon>
    </lineage>
</organism>
<reference evidence="2 3" key="1">
    <citation type="submission" date="2024-03" db="EMBL/GenBank/DDBJ databases">
        <title>A Rare Waterborne Outbreak of Bacillus cereus in China: Epidemiologic Survey, Genomic Insights and Virulence Characteristics.</title>
        <authorList>
            <person name="Wang S."/>
        </authorList>
    </citation>
    <scope>NUCLEOTIDE SEQUENCE [LARGE SCALE GENOMIC DNA]</scope>
    <source>
        <strain evidence="2 3">BC008</strain>
    </source>
</reference>
<name>A0ABU8HXH5_9BACI</name>
<protein>
    <submittedName>
        <fullName evidence="2">BppU family phage baseplate upper protein</fullName>
    </submittedName>
</protein>
<keyword evidence="3" id="KW-1185">Reference proteome</keyword>
<gene>
    <name evidence="2" type="ORF">WBS43_21680</name>
</gene>
<evidence type="ECO:0000259" key="1">
    <source>
        <dbReference type="Pfam" id="PF10651"/>
    </source>
</evidence>
<dbReference type="CDD" id="cd19958">
    <property type="entry name" value="pyocin_knob"/>
    <property type="match status" value="1"/>
</dbReference>
<dbReference type="InterPro" id="IPR018913">
    <property type="entry name" value="BppU_N"/>
</dbReference>
<dbReference type="EMBL" id="JBBAGW010000009">
    <property type="protein sequence ID" value="MEI5931332.1"/>
    <property type="molecule type" value="Genomic_DNA"/>
</dbReference>
<comment type="caution">
    <text evidence="2">The sequence shown here is derived from an EMBL/GenBank/DDBJ whole genome shotgun (WGS) entry which is preliminary data.</text>
</comment>
<feature type="domain" description="BppU N-terminal" evidence="1">
    <location>
        <begin position="7"/>
        <end position="141"/>
    </location>
</feature>
<dbReference type="Gene3D" id="2.60.40.3350">
    <property type="match status" value="1"/>
</dbReference>
<sequence length="581" mass="63374">MTFKTHEITVDLVNATPTKELRFSQGDRNSAKFVLNITNLGQELDLSQAKAVRITFRKSDGTTVFQQDCQVINALKGKYQIVLKTQTLAAIGNVYAQVRIFEDDRELDAEPFVFTVKQSYSGDTVVESTNEFTIIQKAIEAGKKLEGVDIDGIIAAGAKADNALPKTGGSMTGNIDINAPAKGERGLYLKSPNLSASFANSDVGATPSINFYDHTNKEFIFNYSKDNGFDLRVSKTNVYKKTDLYPSWLNWNGYTFNLAAGTDLDTVVKSGLYGGSGLVNAPVSIYLYIEVIAFHDTKYVLQRATSLAGGGVTNQATWVRRLENNVWGAWERLIDSKGGTINGPLTIEGNRDLTFKNDNAETVFRNNSSGIFAFYDKKNDFIPWSYNPADKRFSLGAVNTNIMKNTGGAVTGDVIVDVANKGFKVGNATEGLTQSVDINGKYYWYATSTKTPLQYDIKTDNFVVNAENTNLITKRKDGRAQITVSADAELIGPNGVVADRRGNTVTLRAPIRRKLGSTNGVVFTLPADMRPSMLLTQTVFTNDGSPALLTISATNGEVLLQTLAATIVGKDINITITYVVD</sequence>
<evidence type="ECO:0000313" key="3">
    <source>
        <dbReference type="Proteomes" id="UP001365619"/>
    </source>
</evidence>
<proteinExistence type="predicted"/>
<dbReference type="RefSeq" id="WP_336577123.1">
    <property type="nucleotide sequence ID" value="NZ_JBBAGV010000009.1"/>
</dbReference>
<accession>A0ABU8HXH5</accession>
<evidence type="ECO:0000313" key="2">
    <source>
        <dbReference type="EMBL" id="MEI5931332.1"/>
    </source>
</evidence>
<dbReference type="Proteomes" id="UP001365619">
    <property type="component" value="Unassembled WGS sequence"/>
</dbReference>